<evidence type="ECO:0000256" key="7">
    <source>
        <dbReference type="ARBA" id="ARBA00022741"/>
    </source>
</evidence>
<evidence type="ECO:0000256" key="6">
    <source>
        <dbReference type="ARBA" id="ARBA00022692"/>
    </source>
</evidence>
<keyword evidence="11" id="KW-0902">Two-component regulatory system</keyword>
<sequence>MTGAGTAHAGAPHTAPQPIEEPAAAGPLGDPATDTHDLHGSTRATSPAGPTAAAAARSSTLFRRVFLIIAVVLLADALVFAVGPESRGAQDVLSALLGFGLVLGVAYWLMKRAFAPLRRLTEEAQAISSLMPGARVSEGAAVGEVAALQRSFNEMLARLEQAQRSSTRAQIEAQEEERRRIARELHDEIGQGLTTALLLLRRGRETGPDAERERLDEAREIIKDTLHGVRRILAELRPESLEELGLGSALMNLARRVAAASGIDVRADVPQQLPRLSREVELAVFRTAQEALTNVLRHARAERVWVRLDCDEQMLRLRVEDDGRGFDGETAGRGTQGMVERAFAVGGRLRFGRRADGRGTTVELEVPLALGAAGAVKR</sequence>
<dbReference type="SMART" id="SM00387">
    <property type="entry name" value="HATPase_c"/>
    <property type="match status" value="1"/>
</dbReference>
<reference evidence="17" key="1">
    <citation type="submission" date="2016-10" db="EMBL/GenBank/DDBJ databases">
        <authorList>
            <person name="Varghese N."/>
            <person name="Submissions S."/>
        </authorList>
    </citation>
    <scope>NUCLEOTIDE SEQUENCE [LARGE SCALE GENOMIC DNA]</scope>
    <source>
        <strain evidence="17">ATCC 35263</strain>
    </source>
</reference>
<evidence type="ECO:0000256" key="14">
    <source>
        <dbReference type="SAM" id="Phobius"/>
    </source>
</evidence>
<evidence type="ECO:0000256" key="3">
    <source>
        <dbReference type="ARBA" id="ARBA00012438"/>
    </source>
</evidence>
<evidence type="ECO:0000256" key="4">
    <source>
        <dbReference type="ARBA" id="ARBA00022553"/>
    </source>
</evidence>
<keyword evidence="4" id="KW-0597">Phosphoprotein</keyword>
<evidence type="ECO:0000313" key="17">
    <source>
        <dbReference type="Proteomes" id="UP000222056"/>
    </source>
</evidence>
<keyword evidence="14" id="KW-0472">Membrane</keyword>
<name>A0A1H6FR81_THEAL</name>
<feature type="domain" description="HAMP" evidence="15">
    <location>
        <begin position="111"/>
        <end position="164"/>
    </location>
</feature>
<gene>
    <name evidence="16" type="ORF">SAMN02745716_1035</name>
</gene>
<accession>A0A1H6FR81</accession>
<dbReference type="Pfam" id="PF07730">
    <property type="entry name" value="HisKA_3"/>
    <property type="match status" value="1"/>
</dbReference>
<dbReference type="PANTHER" id="PTHR24421">
    <property type="entry name" value="NITRATE/NITRITE SENSOR PROTEIN NARX-RELATED"/>
    <property type="match status" value="1"/>
</dbReference>
<evidence type="ECO:0000256" key="13">
    <source>
        <dbReference type="SAM" id="MobiDB-lite"/>
    </source>
</evidence>
<dbReference type="Pfam" id="PF02518">
    <property type="entry name" value="HATPase_c"/>
    <property type="match status" value="1"/>
</dbReference>
<protein>
    <recommendedName>
        <fullName evidence="3">histidine kinase</fullName>
        <ecNumber evidence="3">2.7.13.3</ecNumber>
    </recommendedName>
</protein>
<dbReference type="Proteomes" id="UP000222056">
    <property type="component" value="Unassembled WGS sequence"/>
</dbReference>
<keyword evidence="5" id="KW-0808">Transferase</keyword>
<feature type="coiled-coil region" evidence="12">
    <location>
        <begin position="145"/>
        <end position="191"/>
    </location>
</feature>
<dbReference type="STRING" id="29539.SAMN02745716_1035"/>
<comment type="catalytic activity">
    <reaction evidence="1">
        <text>ATP + protein L-histidine = ADP + protein N-phospho-L-histidine.</text>
        <dbReference type="EC" id="2.7.13.3"/>
    </reaction>
</comment>
<feature type="transmembrane region" description="Helical" evidence="14">
    <location>
        <begin position="89"/>
        <end position="110"/>
    </location>
</feature>
<keyword evidence="7" id="KW-0547">Nucleotide-binding</keyword>
<keyword evidence="10 14" id="KW-1133">Transmembrane helix</keyword>
<keyword evidence="9" id="KW-0067">ATP-binding</keyword>
<feature type="compositionally biased region" description="Low complexity" evidence="13">
    <location>
        <begin position="41"/>
        <end position="51"/>
    </location>
</feature>
<dbReference type="SUPFAM" id="SSF55874">
    <property type="entry name" value="ATPase domain of HSP90 chaperone/DNA topoisomerase II/histidine kinase"/>
    <property type="match status" value="1"/>
</dbReference>
<dbReference type="PANTHER" id="PTHR24421:SF10">
    <property type="entry name" value="NITRATE_NITRITE SENSOR PROTEIN NARQ"/>
    <property type="match status" value="1"/>
</dbReference>
<evidence type="ECO:0000256" key="12">
    <source>
        <dbReference type="SAM" id="Coils"/>
    </source>
</evidence>
<keyword evidence="8 16" id="KW-0418">Kinase</keyword>
<dbReference type="CDD" id="cd06225">
    <property type="entry name" value="HAMP"/>
    <property type="match status" value="1"/>
</dbReference>
<dbReference type="Gene3D" id="6.10.340.10">
    <property type="match status" value="1"/>
</dbReference>
<dbReference type="InterPro" id="IPR050482">
    <property type="entry name" value="Sensor_HK_TwoCompSys"/>
</dbReference>
<evidence type="ECO:0000259" key="15">
    <source>
        <dbReference type="PROSITE" id="PS50885"/>
    </source>
</evidence>
<feature type="region of interest" description="Disordered" evidence="13">
    <location>
        <begin position="1"/>
        <end position="51"/>
    </location>
</feature>
<evidence type="ECO:0000313" key="16">
    <source>
        <dbReference type="EMBL" id="SEH12264.1"/>
    </source>
</evidence>
<evidence type="ECO:0000256" key="1">
    <source>
        <dbReference type="ARBA" id="ARBA00000085"/>
    </source>
</evidence>
<evidence type="ECO:0000256" key="10">
    <source>
        <dbReference type="ARBA" id="ARBA00022989"/>
    </source>
</evidence>
<evidence type="ECO:0000256" key="11">
    <source>
        <dbReference type="ARBA" id="ARBA00023012"/>
    </source>
</evidence>
<keyword evidence="17" id="KW-1185">Reference proteome</keyword>
<dbReference type="InterPro" id="IPR036890">
    <property type="entry name" value="HATPase_C_sf"/>
</dbReference>
<dbReference type="EC" id="2.7.13.3" evidence="3"/>
<dbReference type="GO" id="GO:0005524">
    <property type="term" value="F:ATP binding"/>
    <property type="evidence" value="ECO:0007669"/>
    <property type="project" value="UniProtKB-KW"/>
</dbReference>
<keyword evidence="6 14" id="KW-0812">Transmembrane</keyword>
<evidence type="ECO:0000256" key="8">
    <source>
        <dbReference type="ARBA" id="ARBA00022777"/>
    </source>
</evidence>
<comment type="subcellular location">
    <subcellularLocation>
        <location evidence="2">Membrane</location>
    </subcellularLocation>
</comment>
<dbReference type="EMBL" id="FNWJ01000001">
    <property type="protein sequence ID" value="SEH12264.1"/>
    <property type="molecule type" value="Genomic_DNA"/>
</dbReference>
<dbReference type="GO" id="GO:0016020">
    <property type="term" value="C:membrane"/>
    <property type="evidence" value="ECO:0007669"/>
    <property type="project" value="UniProtKB-SubCell"/>
</dbReference>
<dbReference type="GO" id="GO:0046983">
    <property type="term" value="F:protein dimerization activity"/>
    <property type="evidence" value="ECO:0007669"/>
    <property type="project" value="InterPro"/>
</dbReference>
<dbReference type="AlphaFoldDB" id="A0A1H6FR81"/>
<proteinExistence type="predicted"/>
<dbReference type="PROSITE" id="PS50885">
    <property type="entry name" value="HAMP"/>
    <property type="match status" value="1"/>
</dbReference>
<dbReference type="SMART" id="SM00304">
    <property type="entry name" value="HAMP"/>
    <property type="match status" value="1"/>
</dbReference>
<dbReference type="GO" id="GO:0000155">
    <property type="term" value="F:phosphorelay sensor kinase activity"/>
    <property type="evidence" value="ECO:0007669"/>
    <property type="project" value="InterPro"/>
</dbReference>
<dbReference type="InterPro" id="IPR003594">
    <property type="entry name" value="HATPase_dom"/>
</dbReference>
<keyword evidence="12" id="KW-0175">Coiled coil</keyword>
<organism evidence="16 17">
    <name type="scientific">Thermoleophilum album</name>
    <dbReference type="NCBI Taxonomy" id="29539"/>
    <lineage>
        <taxon>Bacteria</taxon>
        <taxon>Bacillati</taxon>
        <taxon>Actinomycetota</taxon>
        <taxon>Thermoleophilia</taxon>
        <taxon>Thermoleophilales</taxon>
        <taxon>Thermoleophilaceae</taxon>
        <taxon>Thermoleophilum</taxon>
    </lineage>
</organism>
<feature type="transmembrane region" description="Helical" evidence="14">
    <location>
        <begin position="65"/>
        <end position="83"/>
    </location>
</feature>
<evidence type="ECO:0000256" key="9">
    <source>
        <dbReference type="ARBA" id="ARBA00022840"/>
    </source>
</evidence>
<dbReference type="InterPro" id="IPR011712">
    <property type="entry name" value="Sig_transdc_His_kin_sub3_dim/P"/>
</dbReference>
<dbReference type="Gene3D" id="1.20.5.1930">
    <property type="match status" value="1"/>
</dbReference>
<evidence type="ECO:0000256" key="2">
    <source>
        <dbReference type="ARBA" id="ARBA00004370"/>
    </source>
</evidence>
<dbReference type="Gene3D" id="3.30.565.10">
    <property type="entry name" value="Histidine kinase-like ATPase, C-terminal domain"/>
    <property type="match status" value="1"/>
</dbReference>
<dbReference type="InterPro" id="IPR003660">
    <property type="entry name" value="HAMP_dom"/>
</dbReference>
<dbReference type="CDD" id="cd16917">
    <property type="entry name" value="HATPase_UhpB-NarQ-NarX-like"/>
    <property type="match status" value="1"/>
</dbReference>
<feature type="compositionally biased region" description="Low complexity" evidence="13">
    <location>
        <begin position="1"/>
        <end position="16"/>
    </location>
</feature>
<evidence type="ECO:0000256" key="5">
    <source>
        <dbReference type="ARBA" id="ARBA00022679"/>
    </source>
</evidence>